<feature type="transmembrane region" description="Helical" evidence="1">
    <location>
        <begin position="1238"/>
        <end position="1259"/>
    </location>
</feature>
<dbReference type="Proteomes" id="UP001652626">
    <property type="component" value="Chromosome 2"/>
</dbReference>
<keyword evidence="1" id="KW-0812">Transmembrane</keyword>
<dbReference type="PANTHER" id="PTHR19229:SF250">
    <property type="entry name" value="ABC TRANSPORTER DOMAIN-CONTAINING PROTEIN-RELATED"/>
    <property type="match status" value="1"/>
</dbReference>
<dbReference type="GeneID" id="113401376"/>
<feature type="transmembrane region" description="Helical" evidence="1">
    <location>
        <begin position="1070"/>
        <end position="1099"/>
    </location>
</feature>
<dbReference type="InterPro" id="IPR027417">
    <property type="entry name" value="P-loop_NTPase"/>
</dbReference>
<proteinExistence type="predicted"/>
<dbReference type="RefSeq" id="XP_064072922.1">
    <property type="nucleotide sequence ID" value="XM_064216852.1"/>
</dbReference>
<dbReference type="SUPFAM" id="SSF52540">
    <property type="entry name" value="P-loop containing nucleoside triphosphate hydrolases"/>
    <property type="match status" value="2"/>
</dbReference>
<feature type="domain" description="ABC transporter" evidence="2">
    <location>
        <begin position="1319"/>
        <end position="1550"/>
    </location>
</feature>
<evidence type="ECO:0000256" key="1">
    <source>
        <dbReference type="SAM" id="Phobius"/>
    </source>
</evidence>
<gene>
    <name evidence="4" type="primary">LOC113401376</name>
</gene>
<feature type="transmembrane region" description="Helical" evidence="1">
    <location>
        <begin position="33"/>
        <end position="54"/>
    </location>
</feature>
<dbReference type="Gene3D" id="3.40.50.300">
    <property type="entry name" value="P-loop containing nucleotide triphosphate hydrolases"/>
    <property type="match status" value="2"/>
</dbReference>
<evidence type="ECO:0000259" key="2">
    <source>
        <dbReference type="PROSITE" id="PS50893"/>
    </source>
</evidence>
<feature type="transmembrane region" description="Helical" evidence="1">
    <location>
        <begin position="1111"/>
        <end position="1131"/>
    </location>
</feature>
<name>A0ABM4ANQ0_VANTA</name>
<feature type="transmembrane region" description="Helical" evidence="1">
    <location>
        <begin position="841"/>
        <end position="861"/>
    </location>
</feature>
<protein>
    <submittedName>
        <fullName evidence="4">ATP-binding cassette sub-family A member 17-like</fullName>
    </submittedName>
</protein>
<dbReference type="InterPro" id="IPR026082">
    <property type="entry name" value="ABCA"/>
</dbReference>
<keyword evidence="1" id="KW-0472">Membrane</keyword>
<keyword evidence="3" id="KW-1185">Reference proteome</keyword>
<feature type="transmembrane region" description="Helical" evidence="1">
    <location>
        <begin position="357"/>
        <end position="375"/>
    </location>
</feature>
<accession>A0ABM4ANQ0</accession>
<dbReference type="PROSITE" id="PS50893">
    <property type="entry name" value="ABC_TRANSPORTER_2"/>
    <property type="match status" value="1"/>
</dbReference>
<evidence type="ECO:0000313" key="4">
    <source>
        <dbReference type="RefSeq" id="XP_064072922.1"/>
    </source>
</evidence>
<feature type="transmembrane region" description="Helical" evidence="1">
    <location>
        <begin position="395"/>
        <end position="415"/>
    </location>
</feature>
<sequence>MTAELIKTPVLSKFQRQVSILIWKSYLQRQRRWRILLAEALFSAVLFLIAIFIAKPVFLTPLQAVPTAPLTSSDILASLNKKTLLGYAPDNAPFDKIMIQAAESLGVDIISAPTEDHLNNILYNRSQGIPITDPVIWIIWKPTENNMWKFSIRSTERARYVTRPEYSSSNPHLRSGLLAIQLAISQTILTHTSDKKPQYELSMASMPVSPLMQQERVRRAISAILLCFTLALLPPVLETESLVVSETISRFKRSLCIRGVDYSSMYIGWFVFAFMTALPVCLLGSIALILIFRWIHLLFTLILVLIYVSIMTMLALVMAMFHNEAWTACVWSTLFTLLQTFLAELLVHHQIDLKHEVMTFFLHLIIPPLGLMHGLNEFALLQTEQEQEWEVNRLLFTIVSWLIMIVIYFGILMLLQRTIKQRAIGGQVSWKSVVLKKTEDLSKLHRIENPTGNERDRLQEVDELVAKAISFRGVSKSFMGGQVLSDITLDIYRNEFTMLYSEPIQAQMITTIEDLLTGLTYPDKGSINVLGEILKPGRSLMAVPNMMGYCHRSGCLIDDLTVEEHLTLYCFLCLWNEPTKCVIEYAHIRTKRILSDCDLEGVRHEFVRNLDDYYQALLCWAIAILLEPRIIVIPAFLTDSIYTSVIKDKIMRYKKYLTIVKFCFTSISVEFADRVFIFDHRVLVRGGTPAYIFFKYGREYRVRLTLRSAGRSNEEKVNELLRRTSESGATIRAHLGYLLILRLPASPTANVAALISDLTKHSNKYGIASMNISLPDSEEVSISESRATVHGTVEEHEITRNALNNLSEPIAWRRKSSPFGNLTHLSYMAWKFIDFYRHYRFYFIVTVLSALVAGVFIGLSLSTVLGELERDRATKTILHGEILTVESLELKTNLILRSDNSSDAKSIANSYVFSETNATEQQVENMHYTALLYPESLTEYLVTRAIDSPQQYVYMFAYGLDVASKNDTLSVQVLYSPMHYDHGAAARSLARAFMALIRHYTKALDATIQVTDDPLALDLTTWLKTANSPPIFIQFLLILTISHITIMPSKESGFIRHTQVHAMNFSPARYWCTLFLCDFMLYCFLVLLMTATMIVIMVLVAPMTFSYSDLVVVPLMLTVYGIGCIPQAYLFSLGPQAALNTMTFIILNLVFGETTVIAKLLYGNALDYVLNFMSLSPQFNMAYAFVKIKKIFLYNSECIVFKRKNLCSSKTLHKCCTKCGVLQQCFSRRFYLNKNMGVLMEIIAILCTTVVFMALLLLWEYKYIQRLWTFLLNKWVYAKIQPYEAETEGTVREKENVLNKQNELKNKQEEKINTYGEYLLACNVSKKMFGKNNISNVYFGLGKGEALAISGLLGHGRLELCEILAGYILPSEGDLWCSSKWTLNKNPHMYARQVTFCCHHNPLPLWMTVYRALEMITVLRGVPQAHVKGEVMNYIDALELRQYINTRIHYLSANERTRLNFAAAVVGAPPIVILDECTAYQKYSVTRAMYYILYNLRKRGHAVIITSSSVESHLPVTSRLAILLDHHIYDIDQVDALVERYSDKGFTVVLHLKDEVNVNKIFSRHFKNFVINDISEVLVNVQVFDPDLTWATIFEKMEALKDENRHVYSYIVSAIPIDYIYNTILSHKSKHKYADEQKYRRYKFLFPNKPMVKPSTEKIVQLLPFEKRFNITKLKELPWSVIFNR</sequence>
<dbReference type="InterPro" id="IPR003439">
    <property type="entry name" value="ABC_transporter-like_ATP-bd"/>
</dbReference>
<organism evidence="3 4">
    <name type="scientific">Vanessa tameamea</name>
    <name type="common">Kamehameha butterfly</name>
    <dbReference type="NCBI Taxonomy" id="334116"/>
    <lineage>
        <taxon>Eukaryota</taxon>
        <taxon>Metazoa</taxon>
        <taxon>Ecdysozoa</taxon>
        <taxon>Arthropoda</taxon>
        <taxon>Hexapoda</taxon>
        <taxon>Insecta</taxon>
        <taxon>Pterygota</taxon>
        <taxon>Neoptera</taxon>
        <taxon>Endopterygota</taxon>
        <taxon>Lepidoptera</taxon>
        <taxon>Glossata</taxon>
        <taxon>Ditrysia</taxon>
        <taxon>Papilionoidea</taxon>
        <taxon>Nymphalidae</taxon>
        <taxon>Nymphalinae</taxon>
        <taxon>Vanessa</taxon>
    </lineage>
</organism>
<reference evidence="4" key="2">
    <citation type="submission" date="2025-08" db="UniProtKB">
        <authorList>
            <consortium name="RefSeq"/>
        </authorList>
    </citation>
    <scope>IDENTIFICATION</scope>
    <source>
        <tissue evidence="4">Whole body</tissue>
    </source>
</reference>
<feature type="transmembrane region" description="Helical" evidence="1">
    <location>
        <begin position="297"/>
        <end position="319"/>
    </location>
</feature>
<feature type="transmembrane region" description="Helical" evidence="1">
    <location>
        <begin position="267"/>
        <end position="290"/>
    </location>
</feature>
<reference evidence="3" key="1">
    <citation type="submission" date="2025-05" db="UniProtKB">
        <authorList>
            <consortium name="RefSeq"/>
        </authorList>
    </citation>
    <scope>NUCLEOTIDE SEQUENCE [LARGE SCALE GENOMIC DNA]</scope>
</reference>
<evidence type="ECO:0000313" key="3">
    <source>
        <dbReference type="Proteomes" id="UP001652626"/>
    </source>
</evidence>
<dbReference type="Pfam" id="PF00005">
    <property type="entry name" value="ABC_tran"/>
    <property type="match status" value="1"/>
</dbReference>
<keyword evidence="1" id="KW-1133">Transmembrane helix</keyword>
<dbReference type="PANTHER" id="PTHR19229">
    <property type="entry name" value="ATP-BINDING CASSETTE TRANSPORTER SUBFAMILY A ABCA"/>
    <property type="match status" value="1"/>
</dbReference>